<evidence type="ECO:0000256" key="1">
    <source>
        <dbReference type="SAM" id="SignalP"/>
    </source>
</evidence>
<sequence>MKNFRIAALLSLAAVLAFTSCKKDDDTTVPSANVDEIPEPGCIGVTRDDAIVLRFDYTYYQGEEPRVEIVRTRTDERVKYDTTVFFPTVEGNKVVIRIPNIRLSDDEFNYTANCVTIEERDDTRPANDRWFEQTEFKNQEEFSQTRMATQLVVDVSSSLGEDREKVRQYALDFAEQTLAGGAGFIGLTLFADTVITYPFTNQIGDISAALNSFPYPDLNAQTFTRLSDGILSGLNALENAELDVDDRVLVAFTDGNDNGSNNPTGNQQMIQASEFPRYMIGLKGKGLEYNTNYLKSLASSENFFVEAENADELQARFNDINELIANIYTVIYNRSTQTFNPDIDEPISLRAIFYATPYEIDQN</sequence>
<proteinExistence type="predicted"/>
<name>A0A098RYL0_9BACT</name>
<keyword evidence="1" id="KW-0732">Signal</keyword>
<dbReference type="Gene3D" id="3.40.50.410">
    <property type="entry name" value="von Willebrand factor, type A domain"/>
    <property type="match status" value="1"/>
</dbReference>
<dbReference type="CDD" id="cd00198">
    <property type="entry name" value="vWFA"/>
    <property type="match status" value="1"/>
</dbReference>
<feature type="chain" id="PRO_5001939552" description="VWFA domain-containing protein" evidence="1">
    <location>
        <begin position="24"/>
        <end position="363"/>
    </location>
</feature>
<dbReference type="EMBL" id="JPOS01000100">
    <property type="protein sequence ID" value="KGE84931.1"/>
    <property type="molecule type" value="Genomic_DNA"/>
</dbReference>
<reference evidence="3 4" key="1">
    <citation type="journal article" date="2014" name="Int. J. Syst. Evol. Microbiol.">
        <title>Phaeodactylibacter xiamenensis gen. nov., sp. nov., a member of the family Saprospiraceae isolated from the marine alga Phaeodactylum tricornutum.</title>
        <authorList>
            <person name="Chen Z.Jr."/>
            <person name="Lei X."/>
            <person name="Lai Q."/>
            <person name="Li Y."/>
            <person name="Zhang B."/>
            <person name="Zhang J."/>
            <person name="Zhang H."/>
            <person name="Yang L."/>
            <person name="Zheng W."/>
            <person name="Tian Y."/>
            <person name="Yu Z."/>
            <person name="Xu H.Jr."/>
            <person name="Zheng T."/>
        </authorList>
    </citation>
    <scope>NUCLEOTIDE SEQUENCE [LARGE SCALE GENOMIC DNA]</scope>
    <source>
        <strain evidence="3 4">KD52</strain>
    </source>
</reference>
<dbReference type="InterPro" id="IPR002035">
    <property type="entry name" value="VWF_A"/>
</dbReference>
<evidence type="ECO:0000313" key="4">
    <source>
        <dbReference type="Proteomes" id="UP000029736"/>
    </source>
</evidence>
<evidence type="ECO:0000313" key="3">
    <source>
        <dbReference type="EMBL" id="KGE84931.1"/>
    </source>
</evidence>
<protein>
    <recommendedName>
        <fullName evidence="2">VWFA domain-containing protein</fullName>
    </recommendedName>
</protein>
<dbReference type="SMART" id="SM00327">
    <property type="entry name" value="VWA"/>
    <property type="match status" value="1"/>
</dbReference>
<keyword evidence="4" id="KW-1185">Reference proteome</keyword>
<dbReference type="SUPFAM" id="SSF53300">
    <property type="entry name" value="vWA-like"/>
    <property type="match status" value="1"/>
</dbReference>
<dbReference type="STRING" id="1524460.IX84_30845"/>
<accession>A0A098RYL0</accession>
<dbReference type="OrthoDB" id="952003at2"/>
<dbReference type="InterPro" id="IPR036465">
    <property type="entry name" value="vWFA_dom_sf"/>
</dbReference>
<comment type="caution">
    <text evidence="3">The sequence shown here is derived from an EMBL/GenBank/DDBJ whole genome shotgun (WGS) entry which is preliminary data.</text>
</comment>
<dbReference type="AlphaFoldDB" id="A0A098RYL0"/>
<evidence type="ECO:0000259" key="2">
    <source>
        <dbReference type="PROSITE" id="PS50234"/>
    </source>
</evidence>
<dbReference type="Proteomes" id="UP000029736">
    <property type="component" value="Unassembled WGS sequence"/>
</dbReference>
<feature type="signal peptide" evidence="1">
    <location>
        <begin position="1"/>
        <end position="23"/>
    </location>
</feature>
<dbReference type="PROSITE" id="PS50234">
    <property type="entry name" value="VWFA"/>
    <property type="match status" value="1"/>
</dbReference>
<organism evidence="3 4">
    <name type="scientific">Phaeodactylibacter xiamenensis</name>
    <dbReference type="NCBI Taxonomy" id="1524460"/>
    <lineage>
        <taxon>Bacteria</taxon>
        <taxon>Pseudomonadati</taxon>
        <taxon>Bacteroidota</taxon>
        <taxon>Saprospiria</taxon>
        <taxon>Saprospirales</taxon>
        <taxon>Haliscomenobacteraceae</taxon>
        <taxon>Phaeodactylibacter</taxon>
    </lineage>
</organism>
<dbReference type="RefSeq" id="WP_044230015.1">
    <property type="nucleotide sequence ID" value="NZ_JBKAGJ010000033.1"/>
</dbReference>
<feature type="domain" description="VWFA" evidence="2">
    <location>
        <begin position="148"/>
        <end position="320"/>
    </location>
</feature>
<dbReference type="PROSITE" id="PS51257">
    <property type="entry name" value="PROKAR_LIPOPROTEIN"/>
    <property type="match status" value="1"/>
</dbReference>
<gene>
    <name evidence="3" type="ORF">IX84_30845</name>
</gene>